<dbReference type="Proteomes" id="UP000265419">
    <property type="component" value="Unassembled WGS sequence"/>
</dbReference>
<evidence type="ECO:0000313" key="2">
    <source>
        <dbReference type="EMBL" id="RII42229.1"/>
    </source>
</evidence>
<name>A0A399JD97_9MICC</name>
<keyword evidence="3" id="KW-1185">Reference proteome</keyword>
<feature type="compositionally biased region" description="Basic and acidic residues" evidence="1">
    <location>
        <begin position="29"/>
        <end position="46"/>
    </location>
</feature>
<gene>
    <name evidence="2" type="ORF">DWB68_08340</name>
</gene>
<comment type="caution">
    <text evidence="2">The sequence shown here is derived from an EMBL/GenBank/DDBJ whole genome shotgun (WGS) entry which is preliminary data.</text>
</comment>
<feature type="region of interest" description="Disordered" evidence="1">
    <location>
        <begin position="12"/>
        <end position="47"/>
    </location>
</feature>
<dbReference type="EMBL" id="QQXK01000014">
    <property type="protein sequence ID" value="RII42229.1"/>
    <property type="molecule type" value="Genomic_DNA"/>
</dbReference>
<proteinExistence type="predicted"/>
<accession>A0A399JD97</accession>
<protein>
    <submittedName>
        <fullName evidence="2">Uncharacterized protein</fullName>
    </submittedName>
</protein>
<dbReference type="AlphaFoldDB" id="A0A399JD97"/>
<organism evidence="2 3">
    <name type="scientific">Galactobacter valiniphilus</name>
    <dbReference type="NCBI Taxonomy" id="2676122"/>
    <lineage>
        <taxon>Bacteria</taxon>
        <taxon>Bacillati</taxon>
        <taxon>Actinomycetota</taxon>
        <taxon>Actinomycetes</taxon>
        <taxon>Micrococcales</taxon>
        <taxon>Micrococcaceae</taxon>
        <taxon>Galactobacter</taxon>
    </lineage>
</organism>
<reference evidence="2 3" key="1">
    <citation type="submission" date="2018-07" db="EMBL/GenBank/DDBJ databases">
        <title>Arthrobacter sp. nov., isolated from raw cow's milk with high bacterial count.</title>
        <authorList>
            <person name="Hahne J."/>
            <person name="Isele D."/>
            <person name="Lipski A."/>
        </authorList>
    </citation>
    <scope>NUCLEOTIDE SEQUENCE [LARGE SCALE GENOMIC DNA]</scope>
    <source>
        <strain evidence="2 3">JZ R-35</strain>
    </source>
</reference>
<feature type="compositionally biased region" description="Gly residues" evidence="1">
    <location>
        <begin position="15"/>
        <end position="26"/>
    </location>
</feature>
<evidence type="ECO:0000256" key="1">
    <source>
        <dbReference type="SAM" id="MobiDB-lite"/>
    </source>
</evidence>
<evidence type="ECO:0000313" key="3">
    <source>
        <dbReference type="Proteomes" id="UP000265419"/>
    </source>
</evidence>
<sequence>MRRRLLLGLARHAGGTRGQRGGGGARCGRTRDGGGRSGRPHPDGRGLLRGGSLVLRPVAVAPGQARVHALPLSPRPARAALSAPGR</sequence>